<dbReference type="HOGENOM" id="CLU_1347557_0_0_5"/>
<dbReference type="Pfam" id="PF09476">
    <property type="entry name" value="Pilus_CpaD"/>
    <property type="match status" value="1"/>
</dbReference>
<dbReference type="Proteomes" id="UP000007058">
    <property type="component" value="Chromosome"/>
</dbReference>
<dbReference type="AlphaFoldDB" id="Q2W0S9"/>
<dbReference type="PROSITE" id="PS51257">
    <property type="entry name" value="PROKAR_LIPOPROTEIN"/>
    <property type="match status" value="1"/>
</dbReference>
<gene>
    <name evidence="3" type="ordered locus">amb3742</name>
</gene>
<sequence length="236" mass="24357">MRRIIMTPLRALLPLLLLAACDPADLTEHDYRLSHPIVVEEKAAVALFARPAEGAALSDADRDRLGRLAEESARRGAGPIQISVGALPGEEAGALAFAQTLADTLRAWGVGPVSVSVAGGADAVPQPGIAQVRVPVWEAKAPECGNFERGLNPNYSNAPHSNWGCSIQRNKALMVQNPADLVRARETSGRDGARATTVLEKYGKGEATGAAKEGIAAGSTSDVGSSSGAKSSGGSK</sequence>
<name>Q2W0S9_PARM1</name>
<dbReference type="NCBIfam" id="TIGR02522">
    <property type="entry name" value="pilus_cpaD"/>
    <property type="match status" value="1"/>
</dbReference>
<dbReference type="InterPro" id="IPR013361">
    <property type="entry name" value="Pilus_CpaD"/>
</dbReference>
<feature type="signal peptide" evidence="2">
    <location>
        <begin position="1"/>
        <end position="19"/>
    </location>
</feature>
<dbReference type="EMBL" id="AP007255">
    <property type="protein sequence ID" value="BAE52546.1"/>
    <property type="molecule type" value="Genomic_DNA"/>
</dbReference>
<protein>
    <submittedName>
        <fullName evidence="3">Type IV pili component</fullName>
    </submittedName>
</protein>
<reference evidence="3 4" key="1">
    <citation type="journal article" date="2005" name="DNA Res.">
        <title>Complete genome sequence of the facultative anaerobic magnetotactic bacterium Magnetospirillum sp. strain AMB-1.</title>
        <authorList>
            <person name="Matsunaga T."/>
            <person name="Okamura Y."/>
            <person name="Fukuda Y."/>
            <person name="Wahyudi A.T."/>
            <person name="Murase Y."/>
            <person name="Takeyama H."/>
        </authorList>
    </citation>
    <scope>NUCLEOTIDE SEQUENCE [LARGE SCALE GENOMIC DNA]</scope>
    <source>
        <strain evidence="4">ATCC 700264 / AMB-1</strain>
    </source>
</reference>
<evidence type="ECO:0000313" key="3">
    <source>
        <dbReference type="EMBL" id="BAE52546.1"/>
    </source>
</evidence>
<accession>Q2W0S9</accession>
<feature type="region of interest" description="Disordered" evidence="1">
    <location>
        <begin position="185"/>
        <end position="236"/>
    </location>
</feature>
<proteinExistence type="predicted"/>
<dbReference type="KEGG" id="mag:amb3742"/>
<evidence type="ECO:0000313" key="4">
    <source>
        <dbReference type="Proteomes" id="UP000007058"/>
    </source>
</evidence>
<feature type="compositionally biased region" description="Low complexity" evidence="1">
    <location>
        <begin position="205"/>
        <end position="236"/>
    </location>
</feature>
<organism evidence="3 4">
    <name type="scientific">Paramagnetospirillum magneticum (strain ATCC 700264 / AMB-1)</name>
    <name type="common">Magnetospirillum magneticum</name>
    <dbReference type="NCBI Taxonomy" id="342108"/>
    <lineage>
        <taxon>Bacteria</taxon>
        <taxon>Pseudomonadati</taxon>
        <taxon>Pseudomonadota</taxon>
        <taxon>Alphaproteobacteria</taxon>
        <taxon>Rhodospirillales</taxon>
        <taxon>Magnetospirillaceae</taxon>
        <taxon>Paramagnetospirillum</taxon>
    </lineage>
</organism>
<dbReference type="STRING" id="342108.amb3742"/>
<feature type="chain" id="PRO_5004218177" evidence="2">
    <location>
        <begin position="20"/>
        <end position="236"/>
    </location>
</feature>
<evidence type="ECO:0000256" key="2">
    <source>
        <dbReference type="SAM" id="SignalP"/>
    </source>
</evidence>
<dbReference type="InterPro" id="IPR019027">
    <property type="entry name" value="Pilus_biogenesis_CpaD-related"/>
</dbReference>
<keyword evidence="4" id="KW-1185">Reference proteome</keyword>
<evidence type="ECO:0000256" key="1">
    <source>
        <dbReference type="SAM" id="MobiDB-lite"/>
    </source>
</evidence>
<keyword evidence="2" id="KW-0732">Signal</keyword>